<accession>A0ACC1MD37</accession>
<organism evidence="1 2">
    <name type="scientific">Zarea fungicola</name>
    <dbReference type="NCBI Taxonomy" id="93591"/>
    <lineage>
        <taxon>Eukaryota</taxon>
        <taxon>Fungi</taxon>
        <taxon>Dikarya</taxon>
        <taxon>Ascomycota</taxon>
        <taxon>Pezizomycotina</taxon>
        <taxon>Sordariomycetes</taxon>
        <taxon>Hypocreomycetidae</taxon>
        <taxon>Hypocreales</taxon>
        <taxon>Cordycipitaceae</taxon>
        <taxon>Zarea</taxon>
    </lineage>
</organism>
<comment type="caution">
    <text evidence="1">The sequence shown here is derived from an EMBL/GenBank/DDBJ whole genome shotgun (WGS) entry which is preliminary data.</text>
</comment>
<sequence>MYYQEGNFIRGLVENQTTHVLARYSRTDDVAASLNKYGEGWVGTTGPHPEANQKWFKVANLTSPDGLQFDIGHDLIEATMTGGQNVKSLAAAGSSAISSAVPSPTAKSAGNKIQNPLRRLFRR</sequence>
<dbReference type="EMBL" id="JANJQO010003249">
    <property type="protein sequence ID" value="KAJ2963040.1"/>
    <property type="molecule type" value="Genomic_DNA"/>
</dbReference>
<dbReference type="Proteomes" id="UP001143910">
    <property type="component" value="Unassembled WGS sequence"/>
</dbReference>
<keyword evidence="2" id="KW-1185">Reference proteome</keyword>
<gene>
    <name evidence="1" type="ORF">NQ176_g10891</name>
</gene>
<proteinExistence type="predicted"/>
<name>A0ACC1MD37_9HYPO</name>
<reference evidence="1" key="1">
    <citation type="submission" date="2022-08" db="EMBL/GenBank/DDBJ databases">
        <title>Genome Sequence of Lecanicillium fungicola.</title>
        <authorList>
            <person name="Buettner E."/>
        </authorList>
    </citation>
    <scope>NUCLEOTIDE SEQUENCE</scope>
    <source>
        <strain evidence="1">Babe33</strain>
    </source>
</reference>
<evidence type="ECO:0000313" key="1">
    <source>
        <dbReference type="EMBL" id="KAJ2963040.1"/>
    </source>
</evidence>
<evidence type="ECO:0000313" key="2">
    <source>
        <dbReference type="Proteomes" id="UP001143910"/>
    </source>
</evidence>
<protein>
    <submittedName>
        <fullName evidence="1">Uncharacterized protein</fullName>
    </submittedName>
</protein>